<dbReference type="EMBL" id="PZQS01000011">
    <property type="protein sequence ID" value="PVD21688.1"/>
    <property type="molecule type" value="Genomic_DNA"/>
</dbReference>
<organism evidence="1 2">
    <name type="scientific">Pomacea canaliculata</name>
    <name type="common">Golden apple snail</name>
    <dbReference type="NCBI Taxonomy" id="400727"/>
    <lineage>
        <taxon>Eukaryota</taxon>
        <taxon>Metazoa</taxon>
        <taxon>Spiralia</taxon>
        <taxon>Lophotrochozoa</taxon>
        <taxon>Mollusca</taxon>
        <taxon>Gastropoda</taxon>
        <taxon>Caenogastropoda</taxon>
        <taxon>Architaenioglossa</taxon>
        <taxon>Ampullarioidea</taxon>
        <taxon>Ampullariidae</taxon>
        <taxon>Pomacea</taxon>
    </lineage>
</organism>
<evidence type="ECO:0000313" key="1">
    <source>
        <dbReference type="EMBL" id="PVD21688.1"/>
    </source>
</evidence>
<gene>
    <name evidence="1" type="ORF">C0Q70_17487</name>
</gene>
<sequence length="201" mass="21728">MDAIMGWVVEKAGVGQVEKLYSCFVFVSTRFLSNRPIPSACLDPPTRSGVVIAKVWESNRLCVTRFAHGPHGILETLTFLASRQSSSCHLQRPVRSHLHSLSPVYSWAGEIVTSGGFSARRVEWGATTIVDCQLLPTIYRHLSHLSHPGCISVTPPPSACASRLQHPATACVTGKRSNPLRHLSSLSMVISPVTGDGVVCS</sequence>
<name>A0A2T7NKJ3_POMCA</name>
<evidence type="ECO:0000313" key="2">
    <source>
        <dbReference type="Proteomes" id="UP000245119"/>
    </source>
</evidence>
<keyword evidence="2" id="KW-1185">Reference proteome</keyword>
<accession>A0A2T7NKJ3</accession>
<dbReference type="AlphaFoldDB" id="A0A2T7NKJ3"/>
<protein>
    <submittedName>
        <fullName evidence="1">Uncharacterized protein</fullName>
    </submittedName>
</protein>
<reference evidence="1 2" key="1">
    <citation type="submission" date="2018-04" db="EMBL/GenBank/DDBJ databases">
        <title>The genome of golden apple snail Pomacea canaliculata provides insight into stress tolerance and invasive adaptation.</title>
        <authorList>
            <person name="Liu C."/>
            <person name="Liu B."/>
            <person name="Ren Y."/>
            <person name="Zhang Y."/>
            <person name="Wang H."/>
            <person name="Li S."/>
            <person name="Jiang F."/>
            <person name="Yin L."/>
            <person name="Zhang G."/>
            <person name="Qian W."/>
            <person name="Fan W."/>
        </authorList>
    </citation>
    <scope>NUCLEOTIDE SEQUENCE [LARGE SCALE GENOMIC DNA]</scope>
    <source>
        <strain evidence="1">SZHN2017</strain>
        <tissue evidence="1">Muscle</tissue>
    </source>
</reference>
<comment type="caution">
    <text evidence="1">The sequence shown here is derived from an EMBL/GenBank/DDBJ whole genome shotgun (WGS) entry which is preliminary data.</text>
</comment>
<dbReference type="Proteomes" id="UP000245119">
    <property type="component" value="Linkage Group LG11"/>
</dbReference>
<proteinExistence type="predicted"/>